<comment type="caution">
    <text evidence="1">The sequence shown here is derived from an EMBL/GenBank/DDBJ whole genome shotgun (WGS) entry which is preliminary data.</text>
</comment>
<gene>
    <name evidence="1" type="ORF">LCGC14_2721630</name>
</gene>
<sequence length="183" mass="21102">MAEKKPNAERTFTADLELLERMFAEGFPWDKWYESPASDTPEDVFARVYKWHDYRTGNRPRGTVNCGGHEFRDTARTLYRTLYLLRPTEVDFSDMYKTGGLVDFCSPDFEFSCSFQLHKYEACVRFYCALQHAAGEPSVVRGGWASCDNGVYCKSELGKKWFAVAVQAMEREWGVYPGNNFCV</sequence>
<name>A0A0F8ZXL0_9ZZZZ</name>
<proteinExistence type="predicted"/>
<reference evidence="1" key="1">
    <citation type="journal article" date="2015" name="Nature">
        <title>Complex archaea that bridge the gap between prokaryotes and eukaryotes.</title>
        <authorList>
            <person name="Spang A."/>
            <person name="Saw J.H."/>
            <person name="Jorgensen S.L."/>
            <person name="Zaremba-Niedzwiedzka K."/>
            <person name="Martijn J."/>
            <person name="Lind A.E."/>
            <person name="van Eijk R."/>
            <person name="Schleper C."/>
            <person name="Guy L."/>
            <person name="Ettema T.J."/>
        </authorList>
    </citation>
    <scope>NUCLEOTIDE SEQUENCE</scope>
</reference>
<dbReference type="EMBL" id="LAZR01049039">
    <property type="protein sequence ID" value="KKK90575.1"/>
    <property type="molecule type" value="Genomic_DNA"/>
</dbReference>
<dbReference type="AlphaFoldDB" id="A0A0F8ZXL0"/>
<accession>A0A0F8ZXL0</accession>
<protein>
    <submittedName>
        <fullName evidence="1">Uncharacterized protein</fullName>
    </submittedName>
</protein>
<evidence type="ECO:0000313" key="1">
    <source>
        <dbReference type="EMBL" id="KKK90575.1"/>
    </source>
</evidence>
<organism evidence="1">
    <name type="scientific">marine sediment metagenome</name>
    <dbReference type="NCBI Taxonomy" id="412755"/>
    <lineage>
        <taxon>unclassified sequences</taxon>
        <taxon>metagenomes</taxon>
        <taxon>ecological metagenomes</taxon>
    </lineage>
</organism>